<sequence length="148" mass="16630">MAEPITLFSHKHISKSKEGSVICLIVPPSPDSRPERERANLVHVAKNKKGSKPNLLDFRIGTERTTGFILDHESQFAPAADGSYCVLWSTPGDPNPVFEYGCSKNVIGEVIILKVVGLDVRRMEFLDMPEEFEEPAVYKELFYAINEH</sequence>
<evidence type="ECO:0000313" key="1">
    <source>
        <dbReference type="EMBL" id="KAL2043614.1"/>
    </source>
</evidence>
<gene>
    <name evidence="1" type="ORF">N7G274_003921</name>
</gene>
<organism evidence="1 2">
    <name type="scientific">Stereocaulon virgatum</name>
    <dbReference type="NCBI Taxonomy" id="373712"/>
    <lineage>
        <taxon>Eukaryota</taxon>
        <taxon>Fungi</taxon>
        <taxon>Dikarya</taxon>
        <taxon>Ascomycota</taxon>
        <taxon>Pezizomycotina</taxon>
        <taxon>Lecanoromycetes</taxon>
        <taxon>OSLEUM clade</taxon>
        <taxon>Lecanoromycetidae</taxon>
        <taxon>Lecanorales</taxon>
        <taxon>Lecanorineae</taxon>
        <taxon>Stereocaulaceae</taxon>
        <taxon>Stereocaulon</taxon>
    </lineage>
</organism>
<protein>
    <submittedName>
        <fullName evidence="1">Uncharacterized protein</fullName>
    </submittedName>
</protein>
<proteinExistence type="predicted"/>
<name>A0ABR4ADR0_9LECA</name>
<evidence type="ECO:0000313" key="2">
    <source>
        <dbReference type="Proteomes" id="UP001590950"/>
    </source>
</evidence>
<accession>A0ABR4ADR0</accession>
<keyword evidence="2" id="KW-1185">Reference proteome</keyword>
<reference evidence="1 2" key="1">
    <citation type="submission" date="2024-09" db="EMBL/GenBank/DDBJ databases">
        <title>Rethinking Asexuality: The Enigmatic Case of Functional Sexual Genes in Lepraria (Stereocaulaceae).</title>
        <authorList>
            <person name="Doellman M."/>
            <person name="Sun Y."/>
            <person name="Barcenas-Pena A."/>
            <person name="Lumbsch H.T."/>
            <person name="Grewe F."/>
        </authorList>
    </citation>
    <scope>NUCLEOTIDE SEQUENCE [LARGE SCALE GENOMIC DNA]</scope>
    <source>
        <strain evidence="1 2">Mercado 3170</strain>
    </source>
</reference>
<dbReference type="Proteomes" id="UP001590950">
    <property type="component" value="Unassembled WGS sequence"/>
</dbReference>
<dbReference type="EMBL" id="JBEFKJ010000011">
    <property type="protein sequence ID" value="KAL2043614.1"/>
    <property type="molecule type" value="Genomic_DNA"/>
</dbReference>
<comment type="caution">
    <text evidence="1">The sequence shown here is derived from an EMBL/GenBank/DDBJ whole genome shotgun (WGS) entry which is preliminary data.</text>
</comment>